<name>A0A1M7B4B8_9FLAO</name>
<sequence>MKYNYNNIMIQKLRLRSLELFKSEKISWIEHNLNLIEMSKSLDKMLVDEHNYMFITNMINNYESDDIRELIKNIRLQSY</sequence>
<proteinExistence type="predicted"/>
<dbReference type="Proteomes" id="UP000650994">
    <property type="component" value="Unassembled WGS sequence"/>
</dbReference>
<reference evidence="4" key="4">
    <citation type="journal article" date="2019" name="Int. J. Syst. Evol. Microbiol.">
        <title>The Global Catalogue of Microorganisms (GCM) 10K type strain sequencing project: providing services to taxonomists for standard genome sequencing and annotation.</title>
        <authorList>
            <consortium name="The Broad Institute Genomics Platform"/>
            <consortium name="The Broad Institute Genome Sequencing Center for Infectious Disease"/>
            <person name="Wu L."/>
            <person name="Ma J."/>
        </authorList>
    </citation>
    <scope>NUCLEOTIDE SEQUENCE [LARGE SCALE GENOMIC DNA]</scope>
    <source>
        <strain evidence="4">CGMCC 1.12707</strain>
    </source>
</reference>
<reference evidence="1" key="1">
    <citation type="journal article" date="2014" name="Int. J. Syst. Evol. Microbiol.">
        <title>Complete genome of a new Firmicutes species belonging to the dominant human colonic microbiota ('Ruminococcus bicirculans') reveals two chromosomes and a selective capacity to utilize plant glucans.</title>
        <authorList>
            <consortium name="NISC Comparative Sequencing Program"/>
            <person name="Wegmann U."/>
            <person name="Louis P."/>
            <person name="Goesmann A."/>
            <person name="Henrissat B."/>
            <person name="Duncan S.H."/>
            <person name="Flint H.J."/>
        </authorList>
    </citation>
    <scope>NUCLEOTIDE SEQUENCE</scope>
    <source>
        <strain evidence="1">CGMCC 1.12707</strain>
    </source>
</reference>
<dbReference type="Proteomes" id="UP000184120">
    <property type="component" value="Unassembled WGS sequence"/>
</dbReference>
<keyword evidence="4" id="KW-1185">Reference proteome</keyword>
<organism evidence="2 3">
    <name type="scientific">Chishuiella changwenlii</name>
    <dbReference type="NCBI Taxonomy" id="1434701"/>
    <lineage>
        <taxon>Bacteria</taxon>
        <taxon>Pseudomonadati</taxon>
        <taxon>Bacteroidota</taxon>
        <taxon>Flavobacteriia</taxon>
        <taxon>Flavobacteriales</taxon>
        <taxon>Weeksellaceae</taxon>
        <taxon>Chishuiella</taxon>
    </lineage>
</organism>
<dbReference type="AlphaFoldDB" id="A0A1M7B4B8"/>
<accession>A0A1M7B4B8</accession>
<reference evidence="2" key="2">
    <citation type="submission" date="2016-11" db="EMBL/GenBank/DDBJ databases">
        <authorList>
            <person name="Jaros S."/>
            <person name="Januszkiewicz K."/>
            <person name="Wedrychowicz H."/>
        </authorList>
    </citation>
    <scope>NUCLEOTIDE SEQUENCE [LARGE SCALE GENOMIC DNA]</scope>
    <source>
        <strain evidence="2">DSM 27989</strain>
    </source>
</reference>
<dbReference type="EMBL" id="FRBH01000010">
    <property type="protein sequence ID" value="SHL49489.1"/>
    <property type="molecule type" value="Genomic_DNA"/>
</dbReference>
<evidence type="ECO:0000313" key="1">
    <source>
        <dbReference type="EMBL" id="GGE95741.1"/>
    </source>
</evidence>
<evidence type="ECO:0000313" key="2">
    <source>
        <dbReference type="EMBL" id="SHL49489.1"/>
    </source>
</evidence>
<dbReference type="STRING" id="1434701.SAMN05443634_11032"/>
<reference evidence="3" key="3">
    <citation type="submission" date="2016-11" db="EMBL/GenBank/DDBJ databases">
        <authorList>
            <person name="Varghese N."/>
            <person name="Submissions S."/>
        </authorList>
    </citation>
    <scope>NUCLEOTIDE SEQUENCE [LARGE SCALE GENOMIC DNA]</scope>
    <source>
        <strain evidence="3">DSM 27989</strain>
    </source>
</reference>
<gene>
    <name evidence="1" type="ORF">GCM10010984_11550</name>
    <name evidence="2" type="ORF">SAMN05443634_11032</name>
</gene>
<reference evidence="1" key="5">
    <citation type="submission" date="2024-05" db="EMBL/GenBank/DDBJ databases">
        <authorList>
            <person name="Sun Q."/>
            <person name="Zhou Y."/>
        </authorList>
    </citation>
    <scope>NUCLEOTIDE SEQUENCE</scope>
    <source>
        <strain evidence="1">CGMCC 1.12707</strain>
    </source>
</reference>
<dbReference type="EMBL" id="BMFL01000007">
    <property type="protein sequence ID" value="GGE95741.1"/>
    <property type="molecule type" value="Genomic_DNA"/>
</dbReference>
<evidence type="ECO:0000313" key="4">
    <source>
        <dbReference type="Proteomes" id="UP000650994"/>
    </source>
</evidence>
<protein>
    <submittedName>
        <fullName evidence="2">Uncharacterized protein</fullName>
    </submittedName>
</protein>
<evidence type="ECO:0000313" key="3">
    <source>
        <dbReference type="Proteomes" id="UP000184120"/>
    </source>
</evidence>